<dbReference type="GO" id="GO:0046872">
    <property type="term" value="F:metal ion binding"/>
    <property type="evidence" value="ECO:0007669"/>
    <property type="project" value="UniProtKB-KW"/>
</dbReference>
<reference evidence="10 12" key="1">
    <citation type="journal article" date="2013" name="Curr. Biol.">
        <title>Shared signatures of parasitism and phylogenomics unite Cryptomycota and microsporidia.</title>
        <authorList>
            <person name="James T.Y."/>
            <person name="Pelin A."/>
            <person name="Bonen L."/>
            <person name="Ahrendt S."/>
            <person name="Sain D."/>
            <person name="Corradi N."/>
            <person name="Stajich J.E."/>
        </authorList>
    </citation>
    <scope>NUCLEOTIDE SEQUENCE [LARGE SCALE GENOMIC DNA]</scope>
    <source>
        <strain evidence="10 12">CSF55</strain>
        <strain evidence="10 12">CSF55</strain>
    </source>
</reference>
<evidence type="ECO:0000256" key="7">
    <source>
        <dbReference type="ARBA" id="ARBA00023136"/>
    </source>
</evidence>
<feature type="transmembrane region" description="Helical" evidence="9">
    <location>
        <begin position="125"/>
        <end position="145"/>
    </location>
</feature>
<dbReference type="HOGENOM" id="CLU_094691_1_1_1"/>
<reference evidence="13" key="2">
    <citation type="journal article" date="2018" name="Nat. Microbiol.">
        <title>Leveraging single-cell genomics to expand the fungal tree of life.</title>
        <authorList>
            <person name="Ahrendt S.R."/>
            <person name="Quandt C.A."/>
            <person name="Ciobanu D."/>
            <person name="Clum A."/>
            <person name="Salamov A."/>
            <person name="Andreopoulos B."/>
            <person name="Cheng J.F."/>
            <person name="Woyke T."/>
            <person name="Pelin A."/>
            <person name="Henrissat B."/>
            <person name="Reynolds N.K."/>
            <person name="Benny G.L."/>
            <person name="Smith M.E."/>
            <person name="James T.Y."/>
            <person name="Grigoriev I.V."/>
        </authorList>
    </citation>
    <scope>NUCLEOTIDE SEQUENCE [LARGE SCALE GENOMIC DNA]</scope>
    <source>
        <strain evidence="13">CSF55</strain>
    </source>
</reference>
<comment type="cofactor">
    <cofactor evidence="8">
        <name>heme</name>
        <dbReference type="ChEBI" id="CHEBI:30413"/>
    </cofactor>
    <text evidence="8">The heme is bound between the two transmembrane subunits.</text>
</comment>
<gene>
    <name evidence="10" type="ORF">O9G_002521</name>
    <name evidence="11" type="ORF">ROZALSC1DRAFT_27889</name>
</gene>
<dbReference type="NCBIfam" id="TIGR02970">
    <property type="entry name" value="succ_dehyd_cytB"/>
    <property type="match status" value="1"/>
</dbReference>
<evidence type="ECO:0000313" key="10">
    <source>
        <dbReference type="EMBL" id="EPZ33809.1"/>
    </source>
</evidence>
<dbReference type="PANTHER" id="PTHR10978">
    <property type="entry name" value="SUCCINATE DEHYDROGENASE CYTOCHROME B560 SUBUNIT"/>
    <property type="match status" value="1"/>
</dbReference>
<dbReference type="EMBL" id="KE561038">
    <property type="protein sequence ID" value="EPZ33809.1"/>
    <property type="molecule type" value="Genomic_DNA"/>
</dbReference>
<feature type="binding site" description="axial binding residue" evidence="8">
    <location>
        <position position="104"/>
    </location>
    <ligand>
        <name>heme</name>
        <dbReference type="ChEBI" id="CHEBI:30413"/>
        <note>ligand shared with second transmembrane subunit</note>
    </ligand>
    <ligandPart>
        <name>Fe</name>
        <dbReference type="ChEBI" id="CHEBI:18248"/>
    </ligandPart>
</feature>
<keyword evidence="5 9" id="KW-1133">Transmembrane helix</keyword>
<dbReference type="GO" id="GO:0005739">
    <property type="term" value="C:mitochondrion"/>
    <property type="evidence" value="ECO:0007669"/>
    <property type="project" value="GOC"/>
</dbReference>
<evidence type="ECO:0000256" key="1">
    <source>
        <dbReference type="ARBA" id="ARBA00004141"/>
    </source>
</evidence>
<evidence type="ECO:0000313" key="12">
    <source>
        <dbReference type="Proteomes" id="UP000030755"/>
    </source>
</evidence>
<evidence type="ECO:0000256" key="8">
    <source>
        <dbReference type="PIRSR" id="PIRSR000178-1"/>
    </source>
</evidence>
<dbReference type="Proteomes" id="UP000281549">
    <property type="component" value="Unassembled WGS sequence"/>
</dbReference>
<dbReference type="PANTHER" id="PTHR10978:SF5">
    <property type="entry name" value="SUCCINATE DEHYDROGENASE CYTOCHROME B560 SUBUNIT, MITOCHONDRIAL"/>
    <property type="match status" value="1"/>
</dbReference>
<feature type="transmembrane region" description="Helical" evidence="9">
    <location>
        <begin position="88"/>
        <end position="113"/>
    </location>
</feature>
<keyword evidence="12" id="KW-1185">Reference proteome</keyword>
<dbReference type="CDD" id="cd03499">
    <property type="entry name" value="SQR_TypeC_SdhC"/>
    <property type="match status" value="1"/>
</dbReference>
<comment type="subcellular location">
    <subcellularLocation>
        <location evidence="1">Membrane</location>
        <topology evidence="1">Multi-pass membrane protein</topology>
    </subcellularLocation>
</comment>
<evidence type="ECO:0000256" key="4">
    <source>
        <dbReference type="ARBA" id="ARBA00022723"/>
    </source>
</evidence>
<evidence type="ECO:0000256" key="5">
    <source>
        <dbReference type="ARBA" id="ARBA00022989"/>
    </source>
</evidence>
<feature type="transmembrane region" description="Helical" evidence="9">
    <location>
        <begin position="50"/>
        <end position="68"/>
    </location>
</feature>
<dbReference type="GO" id="GO:0009055">
    <property type="term" value="F:electron transfer activity"/>
    <property type="evidence" value="ECO:0007669"/>
    <property type="project" value="InterPro"/>
</dbReference>
<dbReference type="AlphaFoldDB" id="A0A075AZ22"/>
<evidence type="ECO:0000256" key="3">
    <source>
        <dbReference type="ARBA" id="ARBA00022692"/>
    </source>
</evidence>
<dbReference type="Gene3D" id="1.20.1300.10">
    <property type="entry name" value="Fumarate reductase/succinate dehydrogenase, transmembrane subunit"/>
    <property type="match status" value="1"/>
</dbReference>
<keyword evidence="4 8" id="KW-0479">Metal-binding</keyword>
<dbReference type="SUPFAM" id="SSF81343">
    <property type="entry name" value="Fumarate reductase respiratory complex transmembrane subunits"/>
    <property type="match status" value="1"/>
</dbReference>
<keyword evidence="6 8" id="KW-0408">Iron</keyword>
<dbReference type="STRING" id="988480.A0A075AZ22"/>
<dbReference type="OMA" id="MNGIRHL"/>
<evidence type="ECO:0000256" key="6">
    <source>
        <dbReference type="ARBA" id="ARBA00023004"/>
    </source>
</evidence>
<dbReference type="Proteomes" id="UP000030755">
    <property type="component" value="Unassembled WGS sequence"/>
</dbReference>
<dbReference type="InterPro" id="IPR034804">
    <property type="entry name" value="SQR/QFR_C/D"/>
</dbReference>
<evidence type="ECO:0000256" key="2">
    <source>
        <dbReference type="ARBA" id="ARBA00022617"/>
    </source>
</evidence>
<proteinExistence type="predicted"/>
<keyword evidence="7 9" id="KW-0472">Membrane</keyword>
<keyword evidence="2 8" id="KW-0349">Heme</keyword>
<evidence type="ECO:0000313" key="11">
    <source>
        <dbReference type="EMBL" id="RKP20654.1"/>
    </source>
</evidence>
<dbReference type="OrthoDB" id="588261at2759"/>
<dbReference type="InterPro" id="IPR018495">
    <property type="entry name" value="Succ_DH_cyt_bsu_CS"/>
</dbReference>
<organism evidence="10 12">
    <name type="scientific">Rozella allomycis (strain CSF55)</name>
    <dbReference type="NCBI Taxonomy" id="988480"/>
    <lineage>
        <taxon>Eukaryota</taxon>
        <taxon>Fungi</taxon>
        <taxon>Fungi incertae sedis</taxon>
        <taxon>Cryptomycota</taxon>
        <taxon>Cryptomycota incertae sedis</taxon>
        <taxon>Rozella</taxon>
    </lineage>
</organism>
<keyword evidence="3 9" id="KW-0812">Transmembrane</keyword>
<dbReference type="GO" id="GO:0006121">
    <property type="term" value="P:mitochondrial electron transport, succinate to ubiquinone"/>
    <property type="evidence" value="ECO:0007669"/>
    <property type="project" value="TreeGrafter"/>
</dbReference>
<dbReference type="InterPro" id="IPR000701">
    <property type="entry name" value="SuccDH_FuR_B_TM-su"/>
</dbReference>
<protein>
    <submittedName>
        <fullName evidence="11">Cytochrome b560 subunit of succinate dehydrogenase</fullName>
    </submittedName>
    <submittedName>
        <fullName evidence="10">Succinate dehydrogenase, cytochrome b subunit domain-containing protein</fullName>
    </submittedName>
</protein>
<accession>A0A075AZ22</accession>
<dbReference type="Pfam" id="PF01127">
    <property type="entry name" value="Sdh_cyt"/>
    <property type="match status" value="1"/>
</dbReference>
<evidence type="ECO:0000256" key="9">
    <source>
        <dbReference type="SAM" id="Phobius"/>
    </source>
</evidence>
<sequence length="146" mass="16551">MSRRAISYPLRRLFSTESPFKKSIDLKRPVSPFAIYKPQMHWLMSIGNRITGVAIGALVYGYSVYYVWNGAPKIDQTANYIHQRLPKSFVTFSKFLIAMTFNFHTFCGIRHLIWDAGYQLTIRGVYLTGYLANGATVVSSLAMAAI</sequence>
<reference evidence="11" key="3">
    <citation type="submission" date="2018-08" db="EMBL/GenBank/DDBJ databases">
        <title>Leveraging single-cell genomics to expand the Fungal Tree of Life.</title>
        <authorList>
            <consortium name="DOE Joint Genome Institute"/>
            <person name="Ahrendt S.R."/>
            <person name="Quandt C.A."/>
            <person name="Ciobanu D."/>
            <person name="Clum A."/>
            <person name="Salamov A."/>
            <person name="Andreopoulos B."/>
            <person name="Cheng J.-F."/>
            <person name="Woyke T."/>
            <person name="Pelin A."/>
            <person name="Henrissat B."/>
            <person name="Reynolds N."/>
            <person name="Benny G.L."/>
            <person name="Smith M.E."/>
            <person name="James T.Y."/>
            <person name="Grigoriev I.V."/>
        </authorList>
    </citation>
    <scope>NUCLEOTIDE SEQUENCE</scope>
    <source>
        <strain evidence="11">CSF55</strain>
    </source>
</reference>
<evidence type="ECO:0000313" key="13">
    <source>
        <dbReference type="Proteomes" id="UP000281549"/>
    </source>
</evidence>
<dbReference type="GO" id="GO:0006099">
    <property type="term" value="P:tricarboxylic acid cycle"/>
    <property type="evidence" value="ECO:0007669"/>
    <property type="project" value="InterPro"/>
</dbReference>
<dbReference type="PROSITE" id="PS01001">
    <property type="entry name" value="SDH_CYT_2"/>
    <property type="match status" value="1"/>
</dbReference>
<dbReference type="InterPro" id="IPR014314">
    <property type="entry name" value="Succ_DH_cytb556"/>
</dbReference>
<dbReference type="PIRSF" id="PIRSF000178">
    <property type="entry name" value="SDH_cyt_b560"/>
    <property type="match status" value="1"/>
</dbReference>
<name>A0A075AZ22_ROZAC</name>
<dbReference type="GO" id="GO:0016020">
    <property type="term" value="C:membrane"/>
    <property type="evidence" value="ECO:0007669"/>
    <property type="project" value="UniProtKB-SubCell"/>
</dbReference>
<dbReference type="EMBL" id="ML005036">
    <property type="protein sequence ID" value="RKP20654.1"/>
    <property type="molecule type" value="Genomic_DNA"/>
</dbReference>